<protein>
    <recommendedName>
        <fullName evidence="3">histidine kinase</fullName>
        <ecNumber evidence="3">2.7.13.3</ecNumber>
    </recommendedName>
</protein>
<dbReference type="InterPro" id="IPR005467">
    <property type="entry name" value="His_kinase_dom"/>
</dbReference>
<keyword evidence="7" id="KW-0902">Two-component regulatory system</keyword>
<evidence type="ECO:0000256" key="4">
    <source>
        <dbReference type="ARBA" id="ARBA00022553"/>
    </source>
</evidence>
<dbReference type="SMART" id="SM00388">
    <property type="entry name" value="HisKA"/>
    <property type="match status" value="1"/>
</dbReference>
<organism evidence="10 11">
    <name type="scientific">Brachybacterium hainanense</name>
    <dbReference type="NCBI Taxonomy" id="1541174"/>
    <lineage>
        <taxon>Bacteria</taxon>
        <taxon>Bacillati</taxon>
        <taxon>Actinomycetota</taxon>
        <taxon>Actinomycetes</taxon>
        <taxon>Micrococcales</taxon>
        <taxon>Dermabacteraceae</taxon>
        <taxon>Brachybacterium</taxon>
    </lineage>
</organism>
<evidence type="ECO:0000256" key="5">
    <source>
        <dbReference type="ARBA" id="ARBA00022679"/>
    </source>
</evidence>
<dbReference type="Gene3D" id="1.10.287.130">
    <property type="match status" value="1"/>
</dbReference>
<dbReference type="InterPro" id="IPR036890">
    <property type="entry name" value="HATPase_C_sf"/>
</dbReference>
<evidence type="ECO:0000256" key="7">
    <source>
        <dbReference type="ARBA" id="ARBA00023012"/>
    </source>
</evidence>
<dbReference type="InterPro" id="IPR004358">
    <property type="entry name" value="Sig_transdc_His_kin-like_C"/>
</dbReference>
<sequence length="311" mass="33306">MRHRLLLPGLCLGPLLLLGAAAATLLLLGRGGAVLLRIPLPSLLLTTGLLASAVLVLLLLVRPRRAARQAARRERELAQVRAQEQENHRRFLRRLDHELKNPVTAIRSALAAGDPLPAANVQIAAGQARRVGDLVGQLRALSSLETREIEREEVAIGPLLEEEVSALAEENAARGLRRELRTALPTVPWPLPEVVGDGDLLRVMIRNLLVNAVKYSEDGAVIDVRGSAAEGTVTLEIADTGRGIRAEDLPHVWEELWRAAEARGSEGTGLGLSLVRVIVARHGGEAHISSVLGRGTLVRIRLPAAASPAAP</sequence>
<feature type="domain" description="Histidine kinase" evidence="9">
    <location>
        <begin position="94"/>
        <end position="306"/>
    </location>
</feature>
<evidence type="ECO:0000256" key="2">
    <source>
        <dbReference type="ARBA" id="ARBA00004236"/>
    </source>
</evidence>
<keyword evidence="8" id="KW-0472">Membrane</keyword>
<dbReference type="RefSeq" id="WP_376979928.1">
    <property type="nucleotide sequence ID" value="NZ_JBHLSV010000008.1"/>
</dbReference>
<dbReference type="InterPro" id="IPR003661">
    <property type="entry name" value="HisK_dim/P_dom"/>
</dbReference>
<keyword evidence="4" id="KW-0597">Phosphoprotein</keyword>
<dbReference type="GO" id="GO:0016301">
    <property type="term" value="F:kinase activity"/>
    <property type="evidence" value="ECO:0007669"/>
    <property type="project" value="UniProtKB-KW"/>
</dbReference>
<proteinExistence type="predicted"/>
<comment type="caution">
    <text evidence="10">The sequence shown here is derived from an EMBL/GenBank/DDBJ whole genome shotgun (WGS) entry which is preliminary data.</text>
</comment>
<dbReference type="EC" id="2.7.13.3" evidence="3"/>
<reference evidence="10 11" key="1">
    <citation type="submission" date="2024-09" db="EMBL/GenBank/DDBJ databases">
        <authorList>
            <person name="Sun Q."/>
            <person name="Mori K."/>
        </authorList>
    </citation>
    <scope>NUCLEOTIDE SEQUENCE [LARGE SCALE GENOMIC DNA]</scope>
    <source>
        <strain evidence="10 11">CICC 10874</strain>
    </source>
</reference>
<dbReference type="PRINTS" id="PR00344">
    <property type="entry name" value="BCTRLSENSOR"/>
</dbReference>
<evidence type="ECO:0000256" key="3">
    <source>
        <dbReference type="ARBA" id="ARBA00012438"/>
    </source>
</evidence>
<comment type="catalytic activity">
    <reaction evidence="1">
        <text>ATP + protein L-histidine = ADP + protein N-phospho-L-histidine.</text>
        <dbReference type="EC" id="2.7.13.3"/>
    </reaction>
</comment>
<keyword evidence="6 10" id="KW-0418">Kinase</keyword>
<comment type="subcellular location">
    <subcellularLocation>
        <location evidence="2">Cell membrane</location>
    </subcellularLocation>
</comment>
<evidence type="ECO:0000256" key="8">
    <source>
        <dbReference type="SAM" id="Phobius"/>
    </source>
</evidence>
<keyword evidence="5" id="KW-0808">Transferase</keyword>
<dbReference type="Gene3D" id="3.30.565.10">
    <property type="entry name" value="Histidine kinase-like ATPase, C-terminal domain"/>
    <property type="match status" value="1"/>
</dbReference>
<accession>A0ABV6RAI3</accession>
<feature type="transmembrane region" description="Helical" evidence="8">
    <location>
        <begin position="38"/>
        <end position="61"/>
    </location>
</feature>
<evidence type="ECO:0000256" key="1">
    <source>
        <dbReference type="ARBA" id="ARBA00000085"/>
    </source>
</evidence>
<dbReference type="PANTHER" id="PTHR43711:SF1">
    <property type="entry name" value="HISTIDINE KINASE 1"/>
    <property type="match status" value="1"/>
</dbReference>
<dbReference type="CDD" id="cd00082">
    <property type="entry name" value="HisKA"/>
    <property type="match status" value="1"/>
</dbReference>
<evidence type="ECO:0000313" key="10">
    <source>
        <dbReference type="EMBL" id="MFC0673994.1"/>
    </source>
</evidence>
<dbReference type="InterPro" id="IPR036097">
    <property type="entry name" value="HisK_dim/P_sf"/>
</dbReference>
<dbReference type="InterPro" id="IPR050736">
    <property type="entry name" value="Sensor_HK_Regulatory"/>
</dbReference>
<dbReference type="InterPro" id="IPR003594">
    <property type="entry name" value="HATPase_dom"/>
</dbReference>
<evidence type="ECO:0000256" key="6">
    <source>
        <dbReference type="ARBA" id="ARBA00022777"/>
    </source>
</evidence>
<gene>
    <name evidence="10" type="ORF">ACFFF6_08495</name>
</gene>
<evidence type="ECO:0000259" key="9">
    <source>
        <dbReference type="PROSITE" id="PS50109"/>
    </source>
</evidence>
<dbReference type="Pfam" id="PF00512">
    <property type="entry name" value="HisKA"/>
    <property type="match status" value="1"/>
</dbReference>
<name>A0ABV6RAI3_9MICO</name>
<keyword evidence="11" id="KW-1185">Reference proteome</keyword>
<dbReference type="EMBL" id="JBHLSV010000008">
    <property type="protein sequence ID" value="MFC0673994.1"/>
    <property type="molecule type" value="Genomic_DNA"/>
</dbReference>
<keyword evidence="8" id="KW-0812">Transmembrane</keyword>
<dbReference type="SUPFAM" id="SSF47384">
    <property type="entry name" value="Homodimeric domain of signal transducing histidine kinase"/>
    <property type="match status" value="1"/>
</dbReference>
<dbReference type="Pfam" id="PF02518">
    <property type="entry name" value="HATPase_c"/>
    <property type="match status" value="1"/>
</dbReference>
<keyword evidence="8" id="KW-1133">Transmembrane helix</keyword>
<dbReference type="Proteomes" id="UP001589793">
    <property type="component" value="Unassembled WGS sequence"/>
</dbReference>
<dbReference type="SMART" id="SM00387">
    <property type="entry name" value="HATPase_c"/>
    <property type="match status" value="1"/>
</dbReference>
<dbReference type="SUPFAM" id="SSF55874">
    <property type="entry name" value="ATPase domain of HSP90 chaperone/DNA topoisomerase II/histidine kinase"/>
    <property type="match status" value="1"/>
</dbReference>
<evidence type="ECO:0000313" key="11">
    <source>
        <dbReference type="Proteomes" id="UP001589793"/>
    </source>
</evidence>
<dbReference type="PANTHER" id="PTHR43711">
    <property type="entry name" value="TWO-COMPONENT HISTIDINE KINASE"/>
    <property type="match status" value="1"/>
</dbReference>
<dbReference type="CDD" id="cd00075">
    <property type="entry name" value="HATPase"/>
    <property type="match status" value="1"/>
</dbReference>
<dbReference type="PROSITE" id="PS50109">
    <property type="entry name" value="HIS_KIN"/>
    <property type="match status" value="1"/>
</dbReference>